<keyword evidence="2" id="KW-1185">Reference proteome</keyword>
<evidence type="ECO:0000313" key="2">
    <source>
        <dbReference type="Proteomes" id="UP000288024"/>
    </source>
</evidence>
<sequence length="212" mass="23931">MTRHVSSDLYITSTFQSLAQAVIPPAYYFQNISIKVKPGALELRVYEYILAILDQSISQKIKSQMNVASMAKSTAQLLDSGAVALIQSGENVKLLTVSGFPYGGPFTYLSQIDRLKAISKLDRLQINKKHLSLPYKDNLGLIRNMMDVLNQLTLFGFYSEWTGYGSSATLPPEKRRLEYVPVGWEQVHYPGPSYAYRDFRGFKAFMPKKGKK</sequence>
<accession>A0A3S2X5L3</accession>
<organism evidence="1 2">
    <name type="scientific">Niallia taxi</name>
    <dbReference type="NCBI Taxonomy" id="2499688"/>
    <lineage>
        <taxon>Bacteria</taxon>
        <taxon>Bacillati</taxon>
        <taxon>Bacillota</taxon>
        <taxon>Bacilli</taxon>
        <taxon>Bacillales</taxon>
        <taxon>Bacillaceae</taxon>
        <taxon>Niallia</taxon>
    </lineage>
</organism>
<gene>
    <name evidence="1" type="ORF">EM808_00540</name>
</gene>
<reference evidence="1 2" key="1">
    <citation type="submission" date="2019-01" db="EMBL/GenBank/DDBJ databases">
        <title>Bacillus sp. M5HDSG1-1, whole genome shotgun sequence.</title>
        <authorList>
            <person name="Tuo L."/>
        </authorList>
    </citation>
    <scope>NUCLEOTIDE SEQUENCE [LARGE SCALE GENOMIC DNA]</scope>
    <source>
        <strain evidence="1 2">M5HDSG1-1</strain>
    </source>
</reference>
<name>A0A3S2X5L3_9BACI</name>
<evidence type="ECO:0000313" key="1">
    <source>
        <dbReference type="EMBL" id="RVT67000.1"/>
    </source>
</evidence>
<protein>
    <submittedName>
        <fullName evidence="1">Uncharacterized protein</fullName>
    </submittedName>
</protein>
<proteinExistence type="predicted"/>
<dbReference type="EMBL" id="RZTZ01000001">
    <property type="protein sequence ID" value="RVT67000.1"/>
    <property type="molecule type" value="Genomic_DNA"/>
</dbReference>
<dbReference type="Proteomes" id="UP000288024">
    <property type="component" value="Unassembled WGS sequence"/>
</dbReference>
<dbReference type="RefSeq" id="WP_127734392.1">
    <property type="nucleotide sequence ID" value="NZ_RZTZ01000001.1"/>
</dbReference>
<dbReference type="AlphaFoldDB" id="A0A3S2X5L3"/>
<comment type="caution">
    <text evidence="1">The sequence shown here is derived from an EMBL/GenBank/DDBJ whole genome shotgun (WGS) entry which is preliminary data.</text>
</comment>